<keyword evidence="1" id="KW-0812">Transmembrane</keyword>
<reference evidence="2 3" key="1">
    <citation type="submission" date="2018-06" db="EMBL/GenBank/DDBJ databases">
        <title>Complete genome of Desulfovibrio indonesiensis P37SLT.</title>
        <authorList>
            <person name="Crispim J.S."/>
            <person name="Vidigal P.M.P."/>
            <person name="Silva L.C.F."/>
            <person name="Laguardia C.N."/>
            <person name="Araujo L.C."/>
            <person name="Dias R.S."/>
            <person name="Sousa M.P."/>
            <person name="Paula S.O."/>
            <person name="Silva C."/>
        </authorList>
    </citation>
    <scope>NUCLEOTIDE SEQUENCE [LARGE SCALE GENOMIC DNA]</scope>
    <source>
        <strain evidence="2 3">P37SLT</strain>
    </source>
</reference>
<keyword evidence="1" id="KW-1133">Transmembrane helix</keyword>
<evidence type="ECO:0000256" key="1">
    <source>
        <dbReference type="SAM" id="Phobius"/>
    </source>
</evidence>
<feature type="transmembrane region" description="Helical" evidence="1">
    <location>
        <begin position="21"/>
        <end position="46"/>
    </location>
</feature>
<protein>
    <recommendedName>
        <fullName evidence="4">Transmembrane protein</fullName>
    </recommendedName>
</protein>
<evidence type="ECO:0000313" key="3">
    <source>
        <dbReference type="Proteomes" id="UP000448292"/>
    </source>
</evidence>
<keyword evidence="3" id="KW-1185">Reference proteome</keyword>
<organism evidence="2 3">
    <name type="scientific">Oceanidesulfovibrio indonesiensis</name>
    <dbReference type="NCBI Taxonomy" id="54767"/>
    <lineage>
        <taxon>Bacteria</taxon>
        <taxon>Pseudomonadati</taxon>
        <taxon>Thermodesulfobacteriota</taxon>
        <taxon>Desulfovibrionia</taxon>
        <taxon>Desulfovibrionales</taxon>
        <taxon>Desulfovibrionaceae</taxon>
        <taxon>Oceanidesulfovibrio</taxon>
    </lineage>
</organism>
<dbReference type="AlphaFoldDB" id="A0A7M3MFP2"/>
<keyword evidence="1" id="KW-0472">Membrane</keyword>
<dbReference type="RefSeq" id="WP_144302593.1">
    <property type="nucleotide sequence ID" value="NZ_QMIE01000005.1"/>
</dbReference>
<sequence length="114" mass="12972">MDQTSQPPSIEYERSLRNVTFLIYALYALSFFAGISLLIGLVVAYVKRPDAASTIYYSHMSYLIRTFWWTLGLSAIGMLTVFIGLGVLILLGVYVYLVVRLVIGFVKLWDRRPV</sequence>
<accession>A0A7M3MFP2</accession>
<evidence type="ECO:0000313" key="2">
    <source>
        <dbReference type="EMBL" id="TVM17940.1"/>
    </source>
</evidence>
<dbReference type="EMBL" id="QMIE01000005">
    <property type="protein sequence ID" value="TVM17940.1"/>
    <property type="molecule type" value="Genomic_DNA"/>
</dbReference>
<proteinExistence type="predicted"/>
<evidence type="ECO:0008006" key="4">
    <source>
        <dbReference type="Google" id="ProtNLM"/>
    </source>
</evidence>
<feature type="transmembrane region" description="Helical" evidence="1">
    <location>
        <begin position="66"/>
        <end position="99"/>
    </location>
</feature>
<comment type="caution">
    <text evidence="2">The sequence shown here is derived from an EMBL/GenBank/DDBJ whole genome shotgun (WGS) entry which is preliminary data.</text>
</comment>
<dbReference type="Proteomes" id="UP000448292">
    <property type="component" value="Unassembled WGS sequence"/>
</dbReference>
<name>A0A7M3MFP2_9BACT</name>
<dbReference type="OrthoDB" id="5405464at2"/>
<gene>
    <name evidence="2" type="ORF">DPQ33_07470</name>
</gene>